<keyword evidence="1" id="KW-1133">Transmembrane helix</keyword>
<organism evidence="2 3">
    <name type="scientific">Tetrahymena thermophila (strain SB210)</name>
    <dbReference type="NCBI Taxonomy" id="312017"/>
    <lineage>
        <taxon>Eukaryota</taxon>
        <taxon>Sar</taxon>
        <taxon>Alveolata</taxon>
        <taxon>Ciliophora</taxon>
        <taxon>Intramacronucleata</taxon>
        <taxon>Oligohymenophorea</taxon>
        <taxon>Hymenostomatida</taxon>
        <taxon>Tetrahymenina</taxon>
        <taxon>Tetrahymenidae</taxon>
        <taxon>Tetrahymena</taxon>
    </lineage>
</organism>
<dbReference type="InParanoid" id="Q23J71"/>
<evidence type="ECO:0000256" key="1">
    <source>
        <dbReference type="SAM" id="Phobius"/>
    </source>
</evidence>
<dbReference type="HOGENOM" id="CLU_019871_0_0_1"/>
<keyword evidence="1 2" id="KW-0812">Transmembrane</keyword>
<reference evidence="3" key="1">
    <citation type="journal article" date="2006" name="PLoS Biol.">
        <title>Macronuclear genome sequence of the ciliate Tetrahymena thermophila, a model eukaryote.</title>
        <authorList>
            <person name="Eisen J.A."/>
            <person name="Coyne R.S."/>
            <person name="Wu M."/>
            <person name="Wu D."/>
            <person name="Thiagarajan M."/>
            <person name="Wortman J.R."/>
            <person name="Badger J.H."/>
            <person name="Ren Q."/>
            <person name="Amedeo P."/>
            <person name="Jones K.M."/>
            <person name="Tallon L.J."/>
            <person name="Delcher A.L."/>
            <person name="Salzberg S.L."/>
            <person name="Silva J.C."/>
            <person name="Haas B.J."/>
            <person name="Majoros W.H."/>
            <person name="Farzad M."/>
            <person name="Carlton J.M."/>
            <person name="Smith R.K. Jr."/>
            <person name="Garg J."/>
            <person name="Pearlman R.E."/>
            <person name="Karrer K.M."/>
            <person name="Sun L."/>
            <person name="Manning G."/>
            <person name="Elde N.C."/>
            <person name="Turkewitz A.P."/>
            <person name="Asai D.J."/>
            <person name="Wilkes D.E."/>
            <person name="Wang Y."/>
            <person name="Cai H."/>
            <person name="Collins K."/>
            <person name="Stewart B.A."/>
            <person name="Lee S.R."/>
            <person name="Wilamowska K."/>
            <person name="Weinberg Z."/>
            <person name="Ruzzo W.L."/>
            <person name="Wloga D."/>
            <person name="Gaertig J."/>
            <person name="Frankel J."/>
            <person name="Tsao C.-C."/>
            <person name="Gorovsky M.A."/>
            <person name="Keeling P.J."/>
            <person name="Waller R.F."/>
            <person name="Patron N.J."/>
            <person name="Cherry J.M."/>
            <person name="Stover N.A."/>
            <person name="Krieger C.J."/>
            <person name="del Toro C."/>
            <person name="Ryder H.F."/>
            <person name="Williamson S.C."/>
            <person name="Barbeau R.A."/>
            <person name="Hamilton E.P."/>
            <person name="Orias E."/>
        </authorList>
    </citation>
    <scope>NUCLEOTIDE SEQUENCE [LARGE SCALE GENOMIC DNA]</scope>
    <source>
        <strain evidence="3">SB210</strain>
    </source>
</reference>
<feature type="transmembrane region" description="Helical" evidence="1">
    <location>
        <begin position="866"/>
        <end position="887"/>
    </location>
</feature>
<feature type="transmembrane region" description="Helical" evidence="1">
    <location>
        <begin position="1064"/>
        <end position="1084"/>
    </location>
</feature>
<dbReference type="EMBL" id="GG662691">
    <property type="protein sequence ID" value="EAR96633.2"/>
    <property type="molecule type" value="Genomic_DNA"/>
</dbReference>
<dbReference type="OrthoDB" id="307937at2759"/>
<dbReference type="PANTHER" id="PTHR11319">
    <property type="entry name" value="G PROTEIN-COUPLED RECEPTOR-RELATED"/>
    <property type="match status" value="1"/>
</dbReference>
<name>Q23J71_TETTS</name>
<feature type="transmembrane region" description="Helical" evidence="1">
    <location>
        <begin position="1173"/>
        <end position="1190"/>
    </location>
</feature>
<dbReference type="Proteomes" id="UP000009168">
    <property type="component" value="Unassembled WGS sequence"/>
</dbReference>
<proteinExistence type="predicted"/>
<dbReference type="PANTHER" id="PTHR11319:SF35">
    <property type="entry name" value="OUTER MEMBRANE PROTEIN PMPC-RELATED"/>
    <property type="match status" value="1"/>
</dbReference>
<feature type="transmembrane region" description="Helical" evidence="1">
    <location>
        <begin position="1202"/>
        <end position="1228"/>
    </location>
</feature>
<feature type="transmembrane region" description="Helical" evidence="1">
    <location>
        <begin position="915"/>
        <end position="934"/>
    </location>
</feature>
<feature type="transmembrane region" description="Helical" evidence="1">
    <location>
        <begin position="1113"/>
        <end position="1134"/>
    </location>
</feature>
<keyword evidence="3" id="KW-1185">Reference proteome</keyword>
<feature type="transmembrane region" description="Helical" evidence="1">
    <location>
        <begin position="975"/>
        <end position="999"/>
    </location>
</feature>
<dbReference type="GeneID" id="7836913"/>
<dbReference type="InterPro" id="IPR011050">
    <property type="entry name" value="Pectin_lyase_fold/virulence"/>
</dbReference>
<sequence>MAIKNIVIQNIVYQKSLVEITIQQQIKSQLTNKIFIMKDVQITNCTTNITQQQFSTTPIHINSQIQETVTISNLVVQNSLLIQTVKANEVPTKTSSCAYFEALLGNIELTNSKFINNFSVQKSNCLIINTKQFTVNNSFFKNDYSNIDFSNTTVLGGFIQSYTQKAYIINTHFEGGRALKGGATYFIFDIIGYLKIQDCSFVNNLSFNQFNKENQGGAIFIDSQLCGLQTEIVSTRFISNIAFNEGGVLFVQNSQFKKFISLAQCEFIDNISQAGSLIYFDFQLKHKNVFLMTDSQFSFNPINVSQNILKKHMKNYFETDQFNIQQLLLNGFIEINLFNNQFIMEELKYDSAIQNNYGLKTLFQVQSTQYFKDQNNLYQNINYLVSLIQLLDMQQIYIFNTQFDSIFSQIANTFIVISSNFTQIQESKFNNNICLACNKGLVQLNSYYLNVLNSDFGLNQVQDKGILFISQIKNIISNLNTRLLQEISDLQYPLFLSFVLFKNNFSLKSSGAVYIDSSSVSFFNCSFIYNQASQGNGGAIYYKGVEQITKIKIRNSLFFYNQAQIGGAIFSESGQAVQNLYTKNLFQSNVAKQFSSNVFQYPHHMIAILNGTQPKDNKVIHSSGKFSDDLAIQFMTQQNEFYIQNQENITLNILLNDTSNAYLSSQQIIQKSGSFKLSQLNLNGVFGLTVKLTFSSDLIKNPIYDQITGEITSYSLEQNSFYLIVQFVEGCELGYQHLKVQKFDFCQRCSNPFYNTQPGQKCIKCPNYGICDGYMVYLREGYWRLNLNSSDFYQCKSQSNTCIGDIDIYEKKGKIIRNSDIRYCKKGLVGPLCTDCDIYGKYWNESYVQDGNLGCINCSQTASQTWLFVLIVLANSFLTLYMVNSYLGQVAQNIQAKILYLMKIYTTRNIYQTSFYIKLITSYLQVFMIVSDIIKSQLQNYQSFFNSLSDPNKKALLSIDCSLIELYKSQSLSFIFIKIILGQITILTYVILFIFLYLLQRIIRKQKINLIDIFSGISFIYIANQPSVVQQLIGSGICVDQYGQSFVKNFSSVSCNKQFQLQRIACIFPLLFIWTILIPLYLLYNLRQIKYRLNQLDNLKLFGIFYFDFKEQFYFWELIKISLKSVIVFINNIFFDDQNSLKASLLCFILLVYSLSIKQYQPNSNQTLNYMEELIYILCSISIGLCAYLSQSQIVQDQESQSVAFSFLIIINIISIGLLIKNIVAIVLQQQLINLSKIIEKRLLNQPKLKQFLKKIGYIDKNRILNLWKILRKSVQSVRFKQNFIYYNNIENQKINMYYQKSKYAFSVDIYAKTQSK</sequence>
<dbReference type="RefSeq" id="XP_001016878.2">
    <property type="nucleotide sequence ID" value="XM_001016878.2"/>
</dbReference>
<accession>Q23J71</accession>
<evidence type="ECO:0000313" key="2">
    <source>
        <dbReference type="EMBL" id="EAR96633.2"/>
    </source>
</evidence>
<dbReference type="KEGG" id="tet:TTHERM_00491010"/>
<gene>
    <name evidence="2" type="ORF">TTHERM_00491010</name>
</gene>
<protein>
    <submittedName>
        <fullName evidence="2">Transmembrane protein, putative</fullName>
    </submittedName>
</protein>
<keyword evidence="1" id="KW-0472">Membrane</keyword>
<evidence type="ECO:0000313" key="3">
    <source>
        <dbReference type="Proteomes" id="UP000009168"/>
    </source>
</evidence>
<dbReference type="SUPFAM" id="SSF51126">
    <property type="entry name" value="Pectin lyase-like"/>
    <property type="match status" value="1"/>
</dbReference>